<organism evidence="3 4">
    <name type="scientific">Thermopolyspora flexuosa</name>
    <dbReference type="NCBI Taxonomy" id="103836"/>
    <lineage>
        <taxon>Bacteria</taxon>
        <taxon>Bacillati</taxon>
        <taxon>Actinomycetota</taxon>
        <taxon>Actinomycetes</taxon>
        <taxon>Streptosporangiales</taxon>
        <taxon>Streptosporangiaceae</taxon>
        <taxon>Thermopolyspora</taxon>
    </lineage>
</organism>
<dbReference type="GO" id="GO:0080120">
    <property type="term" value="P:CAAX-box protein maturation"/>
    <property type="evidence" value="ECO:0007669"/>
    <property type="project" value="UniProtKB-ARBA"/>
</dbReference>
<evidence type="ECO:0000313" key="3">
    <source>
        <dbReference type="EMBL" id="TQM73428.1"/>
    </source>
</evidence>
<feature type="transmembrane region" description="Helical" evidence="1">
    <location>
        <begin position="160"/>
        <end position="180"/>
    </location>
</feature>
<accession>A0A543IS85</accession>
<dbReference type="AlphaFoldDB" id="A0A543IS85"/>
<dbReference type="Proteomes" id="UP000319213">
    <property type="component" value="Unassembled WGS sequence"/>
</dbReference>
<dbReference type="EMBL" id="VFPQ01000001">
    <property type="protein sequence ID" value="TQM73428.1"/>
    <property type="molecule type" value="Genomic_DNA"/>
</dbReference>
<feature type="transmembrane region" description="Helical" evidence="1">
    <location>
        <begin position="100"/>
        <end position="123"/>
    </location>
</feature>
<evidence type="ECO:0000259" key="2">
    <source>
        <dbReference type="Pfam" id="PF02517"/>
    </source>
</evidence>
<protein>
    <recommendedName>
        <fullName evidence="2">CAAX prenyl protease 2/Lysostaphin resistance protein A-like domain-containing protein</fullName>
    </recommendedName>
</protein>
<name>A0A543IS85_9ACTN</name>
<dbReference type="Pfam" id="PF02517">
    <property type="entry name" value="Rce1-like"/>
    <property type="match status" value="1"/>
</dbReference>
<dbReference type="InterPro" id="IPR003675">
    <property type="entry name" value="Rce1/LyrA-like_dom"/>
</dbReference>
<feature type="transmembrane region" description="Helical" evidence="1">
    <location>
        <begin position="70"/>
        <end position="94"/>
    </location>
</feature>
<reference evidence="3 4" key="1">
    <citation type="submission" date="2019-06" db="EMBL/GenBank/DDBJ databases">
        <title>Sequencing the genomes of 1000 actinobacteria strains.</title>
        <authorList>
            <person name="Klenk H.-P."/>
        </authorList>
    </citation>
    <scope>NUCLEOTIDE SEQUENCE [LARGE SCALE GENOMIC DNA]</scope>
    <source>
        <strain evidence="3 4">DSM 43186</strain>
    </source>
</reference>
<feature type="transmembrane region" description="Helical" evidence="1">
    <location>
        <begin position="235"/>
        <end position="254"/>
    </location>
</feature>
<feature type="transmembrane region" description="Helical" evidence="1">
    <location>
        <begin position="32"/>
        <end position="49"/>
    </location>
</feature>
<evidence type="ECO:0000313" key="4">
    <source>
        <dbReference type="Proteomes" id="UP000319213"/>
    </source>
</evidence>
<gene>
    <name evidence="3" type="ORF">FHX40_0067</name>
</gene>
<keyword evidence="4" id="KW-1185">Reference proteome</keyword>
<keyword evidence="1" id="KW-1133">Transmembrane helix</keyword>
<dbReference type="RefSeq" id="WP_170198662.1">
    <property type="nucleotide sequence ID" value="NZ_BMPV01000004.1"/>
</dbReference>
<dbReference type="PANTHER" id="PTHR39430:SF1">
    <property type="entry name" value="PROTEASE"/>
    <property type="match status" value="1"/>
</dbReference>
<feature type="domain" description="CAAX prenyl protease 2/Lysostaphin resistance protein A-like" evidence="2">
    <location>
        <begin position="105"/>
        <end position="196"/>
    </location>
</feature>
<feature type="transmembrane region" description="Helical" evidence="1">
    <location>
        <begin position="192"/>
        <end position="210"/>
    </location>
</feature>
<comment type="caution">
    <text evidence="3">The sequence shown here is derived from an EMBL/GenBank/DDBJ whole genome shotgun (WGS) entry which is preliminary data.</text>
</comment>
<dbReference type="PANTHER" id="PTHR39430">
    <property type="entry name" value="MEMBRANE-ASSOCIATED PROTEASE-RELATED"/>
    <property type="match status" value="1"/>
</dbReference>
<sequence length="277" mass="28117">MRLVVQLAAVVAVAFLGGLVTGAVEGSAPATLVAGVGTAVVLVLGYALAVRRTERRAAEEVAARGAAGALARGLLVGAGMFGTVVLCLASLGYYRVDGMGSVAGAVALVGFMAAAATWEELAFRGVLFRIVEERLGTWWAMGLTAVAFGLMHLPNPDANLWGATAVAIEAGGMLAAAYVATRNLWVPIGVHFGWNYAAAGIFGTVVSGTGENQGLLDGVTSGPALLTGGAFGPEASPFAVLSGLLLTVAFLWLAHRRGNLIPRKGRATAAESVTVAR</sequence>
<feature type="transmembrane region" description="Helical" evidence="1">
    <location>
        <begin position="135"/>
        <end position="154"/>
    </location>
</feature>
<keyword evidence="1" id="KW-0472">Membrane</keyword>
<keyword evidence="1" id="KW-0812">Transmembrane</keyword>
<evidence type="ECO:0000256" key="1">
    <source>
        <dbReference type="SAM" id="Phobius"/>
    </source>
</evidence>
<dbReference type="GO" id="GO:0004175">
    <property type="term" value="F:endopeptidase activity"/>
    <property type="evidence" value="ECO:0007669"/>
    <property type="project" value="UniProtKB-ARBA"/>
</dbReference>
<proteinExistence type="predicted"/>